<gene>
    <name evidence="6" type="ORF">C7H73_03480</name>
</gene>
<evidence type="ECO:0000259" key="2">
    <source>
        <dbReference type="PROSITE" id="PS50112"/>
    </source>
</evidence>
<dbReference type="OrthoDB" id="9813903at2"/>
<feature type="domain" description="GGDEF" evidence="5">
    <location>
        <begin position="525"/>
        <end position="663"/>
    </location>
</feature>
<dbReference type="SUPFAM" id="SSF141868">
    <property type="entry name" value="EAL domain-like"/>
    <property type="match status" value="1"/>
</dbReference>
<sequence>MRQLLPHSLTTRIAALVLVFLLAGMWSLAWYADRQLRQDMREQLQAQQQSVALLLGRELERTLHERASALQGVARGLPVPVQDHASTLQALLPRLTVLQQMFGGGFYVTDAQGMAMASHPLQLGPQRRGYAASRFIREALAGQTVIGDPMPGLAANMPIVVIATPVPGPGGAPAGVLAGVVRLRDAGLLQPLPAAEGQVASDYLVIDRRTRTVVAASAEQRVLQALPAAGQDAVLDRLLAGGDGSVIHPQPEQARLASVHHLTAVPWLVVVSQPLAPLLAPLDEVRQRIVLAALGLTLLAAGGLWWMLRRALAPLQQMGHRLAAMAEDGAPLQPLAPQPMRELAQLVRGCNHLLAELDQRQRALGESRQRYQAAFQISPDALDITRVSDGVHVDVNAGFERLFGWPREQVLGRSGLELGIWHASDTAVRAQFVQQVLSEGMAVGIEQQLYRRDGTPVTVQLSASLLDVAGEPCMLWVAHDVTAHRAARAHIHQLTSTDLLTGLPNVQQFLQQLGEVQAHCLQARRLAALLCVDVDDFKTINDSLGRDHGDQLLRQVAQRMGAGLAGQGSLARLGGDEFLVLLPDLPAPRGAAAHAAEALAHRLGALLGQPLEVEGTTHSISVGVGIVVLGESRQEPRELLRRAALALNQAKASGPGAVLLFEAQMQDQVSSRARLQRSLAEALQQHAFALHYQPQLDQHGAVVGVEALVRWHLQGHGMVSPAEFIPLAEKTGLIAPLGRWILHAACSQLARWAHVPGCSHLDMAVNVSAVQFQQEAFVEQVQEVLAQTGAPAARLKFELTESLMMYEIDSVIARMKALRALGLRFSLDDFGTGFSSLAYLKRLPLQQLKIDQGFVRDILDDHNDAAIARTVIALGESLGLEVIAEGVETEAHRDALQQWGCRLYQGYLFSRPLPVAQLGEFLQQRAGGPLPP</sequence>
<dbReference type="NCBIfam" id="TIGR00254">
    <property type="entry name" value="GGDEF"/>
    <property type="match status" value="1"/>
</dbReference>
<keyword evidence="1" id="KW-1133">Transmembrane helix</keyword>
<evidence type="ECO:0000259" key="3">
    <source>
        <dbReference type="PROSITE" id="PS50883"/>
    </source>
</evidence>
<dbReference type="CDD" id="cd01949">
    <property type="entry name" value="GGDEF"/>
    <property type="match status" value="1"/>
</dbReference>
<dbReference type="InterPro" id="IPR052155">
    <property type="entry name" value="Biofilm_reg_signaling"/>
</dbReference>
<dbReference type="PANTHER" id="PTHR44757">
    <property type="entry name" value="DIGUANYLATE CYCLASE DGCP"/>
    <property type="match status" value="1"/>
</dbReference>
<dbReference type="SUPFAM" id="SSF55785">
    <property type="entry name" value="PYP-like sensor domain (PAS domain)"/>
    <property type="match status" value="1"/>
</dbReference>
<dbReference type="InterPro" id="IPR013767">
    <property type="entry name" value="PAS_fold"/>
</dbReference>
<proteinExistence type="predicted"/>
<dbReference type="PROSITE" id="PS50885">
    <property type="entry name" value="HAMP"/>
    <property type="match status" value="1"/>
</dbReference>
<feature type="transmembrane region" description="Helical" evidence="1">
    <location>
        <begin position="12"/>
        <end position="32"/>
    </location>
</feature>
<dbReference type="Gene3D" id="6.10.340.10">
    <property type="match status" value="1"/>
</dbReference>
<dbReference type="InterPro" id="IPR043128">
    <property type="entry name" value="Rev_trsase/Diguanyl_cyclase"/>
</dbReference>
<dbReference type="Gene3D" id="3.30.450.20">
    <property type="entry name" value="PAS domain"/>
    <property type="match status" value="2"/>
</dbReference>
<dbReference type="InterPro" id="IPR000014">
    <property type="entry name" value="PAS"/>
</dbReference>
<dbReference type="SMART" id="SM00267">
    <property type="entry name" value="GGDEF"/>
    <property type="match status" value="1"/>
</dbReference>
<keyword evidence="7" id="KW-1185">Reference proteome</keyword>
<dbReference type="CDD" id="cd18773">
    <property type="entry name" value="PDC1_HK_sensor"/>
    <property type="match status" value="1"/>
</dbReference>
<dbReference type="PANTHER" id="PTHR44757:SF2">
    <property type="entry name" value="BIOFILM ARCHITECTURE MAINTENANCE PROTEIN MBAA"/>
    <property type="match status" value="1"/>
</dbReference>
<feature type="domain" description="PAS" evidence="2">
    <location>
        <begin position="389"/>
        <end position="440"/>
    </location>
</feature>
<dbReference type="CDD" id="cd01948">
    <property type="entry name" value="EAL"/>
    <property type="match status" value="1"/>
</dbReference>
<dbReference type="InterPro" id="IPR000160">
    <property type="entry name" value="GGDEF_dom"/>
</dbReference>
<dbReference type="Proteomes" id="UP000241829">
    <property type="component" value="Chromosome"/>
</dbReference>
<feature type="transmembrane region" description="Helical" evidence="1">
    <location>
        <begin position="289"/>
        <end position="308"/>
    </location>
</feature>
<evidence type="ECO:0000313" key="7">
    <source>
        <dbReference type="Proteomes" id="UP000241829"/>
    </source>
</evidence>
<evidence type="ECO:0000256" key="1">
    <source>
        <dbReference type="SAM" id="Phobius"/>
    </source>
</evidence>
<dbReference type="SUPFAM" id="SSF55073">
    <property type="entry name" value="Nucleotide cyclase"/>
    <property type="match status" value="1"/>
</dbReference>
<dbReference type="CDD" id="cd00130">
    <property type="entry name" value="PAS"/>
    <property type="match status" value="1"/>
</dbReference>
<dbReference type="GO" id="GO:0006355">
    <property type="term" value="P:regulation of DNA-templated transcription"/>
    <property type="evidence" value="ECO:0007669"/>
    <property type="project" value="InterPro"/>
</dbReference>
<feature type="domain" description="EAL" evidence="3">
    <location>
        <begin position="672"/>
        <end position="926"/>
    </location>
</feature>
<organism evidence="6 7">
    <name type="scientific">Pulveribacter suum</name>
    <dbReference type="NCBI Taxonomy" id="2116657"/>
    <lineage>
        <taxon>Bacteria</taxon>
        <taxon>Pseudomonadati</taxon>
        <taxon>Pseudomonadota</taxon>
        <taxon>Betaproteobacteria</taxon>
        <taxon>Burkholderiales</taxon>
        <taxon>Comamonadaceae</taxon>
        <taxon>Pulveribacter</taxon>
    </lineage>
</organism>
<dbReference type="Pfam" id="PF00990">
    <property type="entry name" value="GGDEF"/>
    <property type="match status" value="1"/>
</dbReference>
<keyword evidence="1" id="KW-0812">Transmembrane</keyword>
<dbReference type="FunFam" id="3.20.20.450:FF:000001">
    <property type="entry name" value="Cyclic di-GMP phosphodiesterase yahA"/>
    <property type="match status" value="1"/>
</dbReference>
<dbReference type="NCBIfam" id="TIGR00229">
    <property type="entry name" value="sensory_box"/>
    <property type="match status" value="1"/>
</dbReference>
<dbReference type="PROSITE" id="PS50112">
    <property type="entry name" value="PAS"/>
    <property type="match status" value="1"/>
</dbReference>
<evidence type="ECO:0000259" key="4">
    <source>
        <dbReference type="PROSITE" id="PS50885"/>
    </source>
</evidence>
<accession>A0A2P1NIC4</accession>
<dbReference type="PROSITE" id="PS50887">
    <property type="entry name" value="GGDEF"/>
    <property type="match status" value="1"/>
</dbReference>
<dbReference type="EMBL" id="CP027792">
    <property type="protein sequence ID" value="AVP56823.1"/>
    <property type="molecule type" value="Genomic_DNA"/>
</dbReference>
<dbReference type="Pfam" id="PF00563">
    <property type="entry name" value="EAL"/>
    <property type="match status" value="1"/>
</dbReference>
<keyword evidence="1" id="KW-0472">Membrane</keyword>
<dbReference type="RefSeq" id="WP_106845380.1">
    <property type="nucleotide sequence ID" value="NZ_CP027792.1"/>
</dbReference>
<feature type="domain" description="HAMP" evidence="4">
    <location>
        <begin position="309"/>
        <end position="362"/>
    </location>
</feature>
<reference evidence="7" key="1">
    <citation type="submission" date="2018-03" db="EMBL/GenBank/DDBJ databases">
        <title>Genome sequencing of Melaminivora sp. strain SC2-7.</title>
        <authorList>
            <person name="Kim S.-J."/>
            <person name="Heo J."/>
            <person name="Ahn J.-H."/>
            <person name="Kwon S.-W."/>
        </authorList>
    </citation>
    <scope>NUCLEOTIDE SEQUENCE [LARGE SCALE GENOMIC DNA]</scope>
    <source>
        <strain evidence="7">SC2-7</strain>
    </source>
</reference>
<dbReference type="Gene3D" id="3.20.20.450">
    <property type="entry name" value="EAL domain"/>
    <property type="match status" value="1"/>
</dbReference>
<dbReference type="InterPro" id="IPR003660">
    <property type="entry name" value="HAMP_dom"/>
</dbReference>
<dbReference type="KEGG" id="melm:C7H73_03480"/>
<evidence type="ECO:0000313" key="6">
    <source>
        <dbReference type="EMBL" id="AVP56823.1"/>
    </source>
</evidence>
<dbReference type="AlphaFoldDB" id="A0A2P1NIC4"/>
<name>A0A2P1NIC4_9BURK</name>
<dbReference type="InterPro" id="IPR035919">
    <property type="entry name" value="EAL_sf"/>
</dbReference>
<dbReference type="SMART" id="SM00052">
    <property type="entry name" value="EAL"/>
    <property type="match status" value="1"/>
</dbReference>
<dbReference type="GO" id="GO:0016020">
    <property type="term" value="C:membrane"/>
    <property type="evidence" value="ECO:0007669"/>
    <property type="project" value="InterPro"/>
</dbReference>
<dbReference type="GO" id="GO:0007165">
    <property type="term" value="P:signal transduction"/>
    <property type="evidence" value="ECO:0007669"/>
    <property type="project" value="InterPro"/>
</dbReference>
<evidence type="ECO:0000259" key="5">
    <source>
        <dbReference type="PROSITE" id="PS50887"/>
    </source>
</evidence>
<dbReference type="Gene3D" id="3.30.70.270">
    <property type="match status" value="1"/>
</dbReference>
<dbReference type="PROSITE" id="PS50883">
    <property type="entry name" value="EAL"/>
    <property type="match status" value="1"/>
</dbReference>
<dbReference type="InterPro" id="IPR035965">
    <property type="entry name" value="PAS-like_dom_sf"/>
</dbReference>
<protein>
    <submittedName>
        <fullName evidence="6">Uncharacterized protein</fullName>
    </submittedName>
</protein>
<dbReference type="InterPro" id="IPR001633">
    <property type="entry name" value="EAL_dom"/>
</dbReference>
<dbReference type="Pfam" id="PF00989">
    <property type="entry name" value="PAS"/>
    <property type="match status" value="1"/>
</dbReference>
<dbReference type="InterPro" id="IPR029787">
    <property type="entry name" value="Nucleotide_cyclase"/>
</dbReference>